<dbReference type="SUPFAM" id="SSF52540">
    <property type="entry name" value="P-loop containing nucleoside triphosphate hydrolases"/>
    <property type="match status" value="1"/>
</dbReference>
<proteinExistence type="predicted"/>
<evidence type="ECO:0000313" key="1">
    <source>
        <dbReference type="EMBL" id="MBF4768473.1"/>
    </source>
</evidence>
<dbReference type="Proteomes" id="UP000660668">
    <property type="component" value="Unassembled WGS sequence"/>
</dbReference>
<gene>
    <name evidence="1" type="ORF">ISU10_11920</name>
</gene>
<accession>A0A930VP69</accession>
<evidence type="ECO:0008006" key="3">
    <source>
        <dbReference type="Google" id="ProtNLM"/>
    </source>
</evidence>
<sequence>MTQKVILHVGTPKTGTSYLQDVLHRNRATLAGHGILYPADRFDAHFLAALDLMRLPWGGLEREAVGAWDDLARRVRGWHGHTAIISHEILAAASRAQVGRALSSLGMARGSDVEVHLVLSVRDLVRQIPAEWQENVKHRSAMSYQRFLARITDPSRNSRIASWFWSVQEIPEILDRWGADLPPERIHLVTVPSPGGAPDLLWKRFAKAFGLEGIDLELGVERVNPSLGVPETALIRRINRSANRVVEPADYRPLVRELLAHQTLSRRVTSPRLSLPPEHVPWVREREAAFVAEIESRGYDVVGDIHDLRGNPGLHPYVDPDRPRERDVAGAAVDAIKALLLETSRMRAEESRLREELEETREALRRSYLRPSYRLREKAVLAISKSRGGRGLLGVYRLARGRSSRSA</sequence>
<dbReference type="RefSeq" id="WP_194696621.1">
    <property type="nucleotide sequence ID" value="NZ_JADKPO010000014.1"/>
</dbReference>
<evidence type="ECO:0000313" key="2">
    <source>
        <dbReference type="Proteomes" id="UP000660668"/>
    </source>
</evidence>
<organism evidence="1 2">
    <name type="scientific">Nocardioides agariphilus</name>
    <dbReference type="NCBI Taxonomy" id="433664"/>
    <lineage>
        <taxon>Bacteria</taxon>
        <taxon>Bacillati</taxon>
        <taxon>Actinomycetota</taxon>
        <taxon>Actinomycetes</taxon>
        <taxon>Propionibacteriales</taxon>
        <taxon>Nocardioidaceae</taxon>
        <taxon>Nocardioides</taxon>
    </lineage>
</organism>
<protein>
    <recommendedName>
        <fullName evidence="3">Sulfotransferase family protein</fullName>
    </recommendedName>
</protein>
<dbReference type="EMBL" id="JADKPO010000014">
    <property type="protein sequence ID" value="MBF4768473.1"/>
    <property type="molecule type" value="Genomic_DNA"/>
</dbReference>
<name>A0A930VP69_9ACTN</name>
<keyword evidence="2" id="KW-1185">Reference proteome</keyword>
<dbReference type="InterPro" id="IPR027417">
    <property type="entry name" value="P-loop_NTPase"/>
</dbReference>
<reference evidence="1" key="1">
    <citation type="submission" date="2020-11" db="EMBL/GenBank/DDBJ databases">
        <title>Nocardioides cynanchi sp. nov., isolated from soil of rhizosphere of Cynanchum wilfordii.</title>
        <authorList>
            <person name="Lee J.-S."/>
            <person name="Suh M.K."/>
            <person name="Kim J.-S."/>
        </authorList>
    </citation>
    <scope>NUCLEOTIDE SEQUENCE</scope>
    <source>
        <strain evidence="1">KCTC 19276</strain>
    </source>
</reference>
<dbReference type="AlphaFoldDB" id="A0A930VP69"/>
<dbReference type="Gene3D" id="3.40.50.300">
    <property type="entry name" value="P-loop containing nucleotide triphosphate hydrolases"/>
    <property type="match status" value="1"/>
</dbReference>
<comment type="caution">
    <text evidence="1">The sequence shown here is derived from an EMBL/GenBank/DDBJ whole genome shotgun (WGS) entry which is preliminary data.</text>
</comment>